<dbReference type="InterPro" id="IPR050300">
    <property type="entry name" value="GDXG_lipolytic_enzyme"/>
</dbReference>
<proteinExistence type="predicted"/>
<accession>A0A1H9PHJ4</accession>
<dbReference type="PANTHER" id="PTHR48081">
    <property type="entry name" value="AB HYDROLASE SUPERFAMILY PROTEIN C4A8.06C"/>
    <property type="match status" value="1"/>
</dbReference>
<keyword evidence="6" id="KW-1185">Reference proteome</keyword>
<gene>
    <name evidence="4" type="ORF">SAMN05216446_0969</name>
    <name evidence="3" type="ORF">SAMN05216447_10425</name>
</gene>
<feature type="domain" description="Alpha/beta hydrolase fold-3" evidence="2">
    <location>
        <begin position="113"/>
        <end position="312"/>
    </location>
</feature>
<protein>
    <submittedName>
        <fullName evidence="4">Acetyl esterase/lipase</fullName>
    </submittedName>
</protein>
<organism evidence="4 5">
    <name type="scientific">Parafannyhessea umbonata</name>
    <dbReference type="NCBI Taxonomy" id="604330"/>
    <lineage>
        <taxon>Bacteria</taxon>
        <taxon>Bacillati</taxon>
        <taxon>Actinomycetota</taxon>
        <taxon>Coriobacteriia</taxon>
        <taxon>Coriobacteriales</taxon>
        <taxon>Atopobiaceae</taxon>
        <taxon>Parafannyhessea</taxon>
    </lineage>
</organism>
<reference evidence="5 6" key="2">
    <citation type="submission" date="2016-10" db="EMBL/GenBank/DDBJ databases">
        <authorList>
            <person name="Varghese N."/>
            <person name="Submissions S."/>
        </authorList>
    </citation>
    <scope>NUCLEOTIDE SEQUENCE [LARGE SCALE GENOMIC DNA]</scope>
    <source>
        <strain evidence="5">KHGC19</strain>
        <strain evidence="3 6">WCP15</strain>
    </source>
</reference>
<dbReference type="GO" id="GO:0016787">
    <property type="term" value="F:hydrolase activity"/>
    <property type="evidence" value="ECO:0007669"/>
    <property type="project" value="UniProtKB-KW"/>
</dbReference>
<dbReference type="EMBL" id="FOGP01000003">
    <property type="protein sequence ID" value="SER47746.1"/>
    <property type="molecule type" value="Genomic_DNA"/>
</dbReference>
<name>A0A1H9PHJ4_9ACTN</name>
<dbReference type="Pfam" id="PF07859">
    <property type="entry name" value="Abhydrolase_3"/>
    <property type="match status" value="1"/>
</dbReference>
<dbReference type="Proteomes" id="UP000199135">
    <property type="component" value="Unassembled WGS sequence"/>
</dbReference>
<keyword evidence="1" id="KW-0378">Hydrolase</keyword>
<dbReference type="RefSeq" id="WP_078687548.1">
    <property type="nucleotide sequence ID" value="NZ_FNWT01000004.1"/>
</dbReference>
<evidence type="ECO:0000313" key="3">
    <source>
        <dbReference type="EMBL" id="SEH50672.1"/>
    </source>
</evidence>
<dbReference type="SUPFAM" id="SSF53474">
    <property type="entry name" value="alpha/beta-Hydrolases"/>
    <property type="match status" value="1"/>
</dbReference>
<evidence type="ECO:0000313" key="4">
    <source>
        <dbReference type="EMBL" id="SER47746.1"/>
    </source>
</evidence>
<dbReference type="PANTHER" id="PTHR48081:SF8">
    <property type="entry name" value="ALPHA_BETA HYDROLASE FOLD-3 DOMAIN-CONTAINING PROTEIN-RELATED"/>
    <property type="match status" value="1"/>
</dbReference>
<evidence type="ECO:0000256" key="1">
    <source>
        <dbReference type="ARBA" id="ARBA00022801"/>
    </source>
</evidence>
<dbReference type="InterPro" id="IPR029058">
    <property type="entry name" value="AB_hydrolase_fold"/>
</dbReference>
<dbReference type="EMBL" id="FNWT01000004">
    <property type="protein sequence ID" value="SEH50672.1"/>
    <property type="molecule type" value="Genomic_DNA"/>
</dbReference>
<dbReference type="AlphaFoldDB" id="A0A1H9PHJ4"/>
<evidence type="ECO:0000313" key="5">
    <source>
        <dbReference type="Proteomes" id="UP000199128"/>
    </source>
</evidence>
<dbReference type="Proteomes" id="UP000199128">
    <property type="component" value="Unassembled WGS sequence"/>
</dbReference>
<evidence type="ECO:0000313" key="6">
    <source>
        <dbReference type="Proteomes" id="UP000199135"/>
    </source>
</evidence>
<sequence>MKKSTKAILATTGATLGAAVAGAGFELWSRTRFGRSGIATAAEGVWRLSGVRRNTLGRDLGRYDDFVEKNRAVNEQEYHLPGWMGMKSVVFEETRDGMKTFHVGTTGKNKHAILYLHGGAYVQQISPFHWQMIDKLCVETEAEVVVPIYPLAPAHDYDEAYSLLTDLYEGMCDRYGADAITIMGDSAGAGLAAGMAETFSHYKLEQPAHLVLISPIVDLSMRNPDIHDFFDRDPMLAPWGLAQLGDLWADGDDICDPRLSPIYGDVSDLKNVTIFTGTREIFYPDAIKFAEKLKDAGVTCDLRVGQGMNHDWPLYPIPEAKEAISQMVQVVVA</sequence>
<reference evidence="4" key="1">
    <citation type="submission" date="2016-10" db="EMBL/GenBank/DDBJ databases">
        <authorList>
            <person name="de Groot N.N."/>
        </authorList>
    </citation>
    <scope>NUCLEOTIDE SEQUENCE [LARGE SCALE GENOMIC DNA]</scope>
    <source>
        <strain evidence="4">KHGC19</strain>
    </source>
</reference>
<dbReference type="InterPro" id="IPR013094">
    <property type="entry name" value="AB_hydrolase_3"/>
</dbReference>
<dbReference type="Gene3D" id="3.40.50.1820">
    <property type="entry name" value="alpha/beta hydrolase"/>
    <property type="match status" value="1"/>
</dbReference>
<evidence type="ECO:0000259" key="2">
    <source>
        <dbReference type="Pfam" id="PF07859"/>
    </source>
</evidence>